<name>A0A5B7HZF8_PORTR</name>
<evidence type="ECO:0000256" key="2">
    <source>
        <dbReference type="SAM" id="Phobius"/>
    </source>
</evidence>
<evidence type="ECO:0000313" key="3">
    <source>
        <dbReference type="EMBL" id="MPC75383.1"/>
    </source>
</evidence>
<feature type="region of interest" description="Disordered" evidence="1">
    <location>
        <begin position="338"/>
        <end position="368"/>
    </location>
</feature>
<proteinExistence type="predicted"/>
<keyword evidence="2" id="KW-1133">Transmembrane helix</keyword>
<reference evidence="3 4" key="1">
    <citation type="submission" date="2019-05" db="EMBL/GenBank/DDBJ databases">
        <title>Another draft genome of Portunus trituberculatus and its Hox gene families provides insights of decapod evolution.</title>
        <authorList>
            <person name="Jeong J.-H."/>
            <person name="Song I."/>
            <person name="Kim S."/>
            <person name="Choi T."/>
            <person name="Kim D."/>
            <person name="Ryu S."/>
            <person name="Kim W."/>
        </authorList>
    </citation>
    <scope>NUCLEOTIDE SEQUENCE [LARGE SCALE GENOMIC DNA]</scope>
    <source>
        <tissue evidence="3">Muscle</tissue>
    </source>
</reference>
<evidence type="ECO:0000256" key="1">
    <source>
        <dbReference type="SAM" id="MobiDB-lite"/>
    </source>
</evidence>
<gene>
    <name evidence="3" type="ORF">E2C01_069769</name>
</gene>
<feature type="transmembrane region" description="Helical" evidence="2">
    <location>
        <begin position="389"/>
        <end position="407"/>
    </location>
</feature>
<keyword evidence="4" id="KW-1185">Reference proteome</keyword>
<accession>A0A5B7HZF8</accession>
<keyword evidence="2" id="KW-0812">Transmembrane</keyword>
<keyword evidence="2" id="KW-0472">Membrane</keyword>
<protein>
    <submittedName>
        <fullName evidence="3">Uncharacterized protein</fullName>
    </submittedName>
</protein>
<dbReference type="Proteomes" id="UP000324222">
    <property type="component" value="Unassembled WGS sequence"/>
</dbReference>
<organism evidence="3 4">
    <name type="scientific">Portunus trituberculatus</name>
    <name type="common">Swimming crab</name>
    <name type="synonym">Neptunus trituberculatus</name>
    <dbReference type="NCBI Taxonomy" id="210409"/>
    <lineage>
        <taxon>Eukaryota</taxon>
        <taxon>Metazoa</taxon>
        <taxon>Ecdysozoa</taxon>
        <taxon>Arthropoda</taxon>
        <taxon>Crustacea</taxon>
        <taxon>Multicrustacea</taxon>
        <taxon>Malacostraca</taxon>
        <taxon>Eumalacostraca</taxon>
        <taxon>Eucarida</taxon>
        <taxon>Decapoda</taxon>
        <taxon>Pleocyemata</taxon>
        <taxon>Brachyura</taxon>
        <taxon>Eubrachyura</taxon>
        <taxon>Portunoidea</taxon>
        <taxon>Portunidae</taxon>
        <taxon>Portuninae</taxon>
        <taxon>Portunus</taxon>
    </lineage>
</organism>
<feature type="compositionally biased region" description="Acidic residues" evidence="1">
    <location>
        <begin position="177"/>
        <end position="201"/>
    </location>
</feature>
<dbReference type="EMBL" id="VSRR010041008">
    <property type="protein sequence ID" value="MPC75383.1"/>
    <property type="molecule type" value="Genomic_DNA"/>
</dbReference>
<feature type="region of interest" description="Disordered" evidence="1">
    <location>
        <begin position="177"/>
        <end position="202"/>
    </location>
</feature>
<comment type="caution">
    <text evidence="3">The sequence shown here is derived from an EMBL/GenBank/DDBJ whole genome shotgun (WGS) entry which is preliminary data.</text>
</comment>
<evidence type="ECO:0000313" key="4">
    <source>
        <dbReference type="Proteomes" id="UP000324222"/>
    </source>
</evidence>
<dbReference type="AlphaFoldDB" id="A0A5B7HZF8"/>
<sequence length="438" mass="48569">MSGNKLYCNLKCVARAATLQQAPSSLRLSVRQPRQGCLPWCSKKHTVATLCFKEALWQQGVSGEYEQTVECEVKDLARLRRLEADLPVKVKCWTKGRPSKMLLQDSLGTLLDLMEGSPTSEAWLAFTVSGQEQQVCCQPQEDQGGAGVPLPHSYDALMNAEDSSLEYDDLWEEIPLEEEEEESLEAPDSCVGDDSEADDGEWVTFVNPSTGRTLRLPRHIEEEAVERWRAPWVWTSLDDLLSLDNVLSPWGTEKWRGPGAWTSEDDLLSVRALRILEGIQPVVKKVQLPEGPQWWEQASPATAPVIRPEEQAKQQDIGLLPPDWNLPAFPGIHAAPRCRGEADAGQPEVALSAPSHSGEADDGPPEVALPAPRLDGRAARGSMADWRRGLFIVVAYMIYATWVVIWGDDFLYAISDWLDGFSAGMDSRSALTEPSHEL</sequence>